<keyword evidence="2 3" id="KW-0378">Hydrolase</keyword>
<feature type="domain" description="Carboxylesterase type B" evidence="4">
    <location>
        <begin position="38"/>
        <end position="539"/>
    </location>
</feature>
<evidence type="ECO:0000313" key="6">
    <source>
        <dbReference type="Proteomes" id="UP000002530"/>
    </source>
</evidence>
<dbReference type="SUPFAM" id="SSF53474">
    <property type="entry name" value="alpha/beta-Hydrolases"/>
    <property type="match status" value="1"/>
</dbReference>
<dbReference type="FunFam" id="3.40.50.1820:FF:000292">
    <property type="entry name" value="Carboxylic ester hydrolase"/>
    <property type="match status" value="1"/>
</dbReference>
<dbReference type="Proteomes" id="UP000002530">
    <property type="component" value="Unassembled WGS sequence"/>
</dbReference>
<dbReference type="InterPro" id="IPR002018">
    <property type="entry name" value="CarbesteraseB"/>
</dbReference>
<keyword evidence="3" id="KW-0732">Signal</keyword>
<dbReference type="HOGENOM" id="CLU_006586_10_6_1"/>
<dbReference type="PANTHER" id="PTHR11559">
    <property type="entry name" value="CARBOXYLESTERASE"/>
    <property type="match status" value="1"/>
</dbReference>
<dbReference type="OrthoDB" id="408631at2759"/>
<dbReference type="STRING" id="330879.Q4WYQ5"/>
<organism evidence="5 6">
    <name type="scientific">Aspergillus fumigatus (strain ATCC MYA-4609 / CBS 101355 / FGSC A1100 / Af293)</name>
    <name type="common">Neosartorya fumigata</name>
    <dbReference type="NCBI Taxonomy" id="330879"/>
    <lineage>
        <taxon>Eukaryota</taxon>
        <taxon>Fungi</taxon>
        <taxon>Dikarya</taxon>
        <taxon>Ascomycota</taxon>
        <taxon>Pezizomycotina</taxon>
        <taxon>Eurotiomycetes</taxon>
        <taxon>Eurotiomycetidae</taxon>
        <taxon>Eurotiales</taxon>
        <taxon>Aspergillaceae</taxon>
        <taxon>Aspergillus</taxon>
        <taxon>Aspergillus subgen. Fumigati</taxon>
    </lineage>
</organism>
<dbReference type="PROSITE" id="PS00122">
    <property type="entry name" value="CARBOXYLESTERASE_B_1"/>
    <property type="match status" value="1"/>
</dbReference>
<accession>Q4WYQ5</accession>
<dbReference type="Gene3D" id="3.40.50.1820">
    <property type="entry name" value="alpha/beta hydrolase"/>
    <property type="match status" value="1"/>
</dbReference>
<keyword evidence="6" id="KW-1185">Reference proteome</keyword>
<dbReference type="ESTHER" id="aspfu-q4wyq5">
    <property type="family name" value="Fungal_carboxylesterase_lipase"/>
</dbReference>
<dbReference type="EMBL" id="AAHF01000002">
    <property type="protein sequence ID" value="EAL92198.1"/>
    <property type="molecule type" value="Genomic_DNA"/>
</dbReference>
<dbReference type="InterPro" id="IPR050309">
    <property type="entry name" value="Type-B_Carboxylest/Lipase"/>
</dbReference>
<comment type="similarity">
    <text evidence="1 3">Belongs to the type-B carboxylesterase/lipase family.</text>
</comment>
<dbReference type="eggNOG" id="KOG4389">
    <property type="taxonomic scope" value="Eukaryota"/>
</dbReference>
<dbReference type="GeneID" id="3512588"/>
<dbReference type="Pfam" id="PF00135">
    <property type="entry name" value="COesterase"/>
    <property type="match status" value="1"/>
</dbReference>
<dbReference type="OMA" id="VERCTHW"/>
<evidence type="ECO:0000313" key="5">
    <source>
        <dbReference type="EMBL" id="EAL92198.1"/>
    </source>
</evidence>
<evidence type="ECO:0000256" key="2">
    <source>
        <dbReference type="ARBA" id="ARBA00022801"/>
    </source>
</evidence>
<dbReference type="KEGG" id="afm:AFUA_3G13880"/>
<gene>
    <name evidence="5" type="ORF">AFUA_3G13880</name>
</gene>
<dbReference type="VEuPathDB" id="FungiDB:Afu3g13880"/>
<protein>
    <recommendedName>
        <fullName evidence="3">Carboxylic ester hydrolase</fullName>
        <ecNumber evidence="3">3.1.1.-</ecNumber>
    </recommendedName>
</protein>
<name>Q4WYQ5_ASPFU</name>
<feature type="signal peptide" evidence="3">
    <location>
        <begin position="1"/>
        <end position="30"/>
    </location>
</feature>
<dbReference type="EC" id="3.1.1.-" evidence="3"/>
<comment type="caution">
    <text evidence="5">The sequence shown here is derived from an EMBL/GenBank/DDBJ whole genome shotgun (WGS) entry which is preliminary data.</text>
</comment>
<evidence type="ECO:0000256" key="3">
    <source>
        <dbReference type="RuleBase" id="RU361235"/>
    </source>
</evidence>
<evidence type="ECO:0000259" key="4">
    <source>
        <dbReference type="Pfam" id="PF00135"/>
    </source>
</evidence>
<dbReference type="InterPro" id="IPR019826">
    <property type="entry name" value="Carboxylesterase_B_AS"/>
</dbReference>
<dbReference type="AlphaFoldDB" id="Q4WYQ5"/>
<reference evidence="5 6" key="1">
    <citation type="journal article" date="2005" name="Nature">
        <title>Genomic sequence of the pathogenic and allergenic filamentous fungus Aspergillus fumigatus.</title>
        <authorList>
            <person name="Nierman W.C."/>
            <person name="Pain A."/>
            <person name="Anderson M.J."/>
            <person name="Wortman J.R."/>
            <person name="Kim H.S."/>
            <person name="Arroyo J."/>
            <person name="Berriman M."/>
            <person name="Abe K."/>
            <person name="Archer D.B."/>
            <person name="Bermejo C."/>
            <person name="Bennett J."/>
            <person name="Bowyer P."/>
            <person name="Chen D."/>
            <person name="Collins M."/>
            <person name="Coulsen R."/>
            <person name="Davies R."/>
            <person name="Dyer P.S."/>
            <person name="Farman M."/>
            <person name="Fedorova N."/>
            <person name="Fedorova N."/>
            <person name="Feldblyum T.V."/>
            <person name="Fischer R."/>
            <person name="Fosker N."/>
            <person name="Fraser A."/>
            <person name="Garcia J.L."/>
            <person name="Garcia M.J."/>
            <person name="Goble A."/>
            <person name="Goldman G.H."/>
            <person name="Gomi K."/>
            <person name="Griffith-Jones S."/>
            <person name="Gwilliam R."/>
            <person name="Haas B."/>
            <person name="Haas H."/>
            <person name="Harris D."/>
            <person name="Horiuchi H."/>
            <person name="Huang J."/>
            <person name="Humphray S."/>
            <person name="Jimenez J."/>
            <person name="Keller N."/>
            <person name="Khouri H."/>
            <person name="Kitamoto K."/>
            <person name="Kobayashi T."/>
            <person name="Konzack S."/>
            <person name="Kulkarni R."/>
            <person name="Kumagai T."/>
            <person name="Lafon A."/>
            <person name="Latge J.P."/>
            <person name="Li W."/>
            <person name="Lord A."/>
            <person name="Lu C."/>
            <person name="Majoros W.H."/>
            <person name="May G.S."/>
            <person name="Miller B.L."/>
            <person name="Mohamoud Y."/>
            <person name="Molina M."/>
            <person name="Monod M."/>
            <person name="Mouyna I."/>
            <person name="Mulligan S."/>
            <person name="Murphy L."/>
            <person name="O'Neil S."/>
            <person name="Paulsen I."/>
            <person name="Penalva M.A."/>
            <person name="Pertea M."/>
            <person name="Price C."/>
            <person name="Pritchard B.L."/>
            <person name="Quail M.A."/>
            <person name="Rabbinowitsch E."/>
            <person name="Rawlins N."/>
            <person name="Rajandream M.A."/>
            <person name="Reichard U."/>
            <person name="Renauld H."/>
            <person name="Robson G.D."/>
            <person name="Rodriguez de Cordoba S."/>
            <person name="Rodriguez-Pena J.M."/>
            <person name="Ronning C.M."/>
            <person name="Rutter S."/>
            <person name="Salzberg S.L."/>
            <person name="Sanchez M."/>
            <person name="Sanchez-Ferrero J.C."/>
            <person name="Saunders D."/>
            <person name="Seeger K."/>
            <person name="Squares R."/>
            <person name="Squares S."/>
            <person name="Takeuchi M."/>
            <person name="Tekaia F."/>
            <person name="Turner G."/>
            <person name="Vazquez de Aldana C.R."/>
            <person name="Weidman J."/>
            <person name="White O."/>
            <person name="Woodward J."/>
            <person name="Yu J.H."/>
            <person name="Fraser C."/>
            <person name="Galagan J.E."/>
            <person name="Asai K."/>
            <person name="Machida M."/>
            <person name="Hall N."/>
            <person name="Barrell B."/>
            <person name="Denning D.W."/>
        </authorList>
    </citation>
    <scope>NUCLEOTIDE SEQUENCE [LARGE SCALE GENOMIC DNA]</scope>
    <source>
        <strain evidence="5 6">Af293</strain>
    </source>
</reference>
<feature type="chain" id="PRO_5005143446" description="Carboxylic ester hydrolase" evidence="3">
    <location>
        <begin position="31"/>
        <end position="573"/>
    </location>
</feature>
<dbReference type="InParanoid" id="Q4WYQ5"/>
<dbReference type="RefSeq" id="XP_754236.1">
    <property type="nucleotide sequence ID" value="XM_749143.1"/>
</dbReference>
<sequence>MVQVPDNETRALRMKLLAASFFALWAVGDAAPSSVSNPRVRVRNGTYVGMRNVNYQQDFFLGMPYAQQPVGNLRFRVPQSLNESWEGERNAKKYSDICVGYGSDSIWYPMSEACLTINVIRGSSVDENSKLPVGVWIHGGGFYMGSGSDERYNMSAIVANSYEIGKPFIAVSFNYRLSAWGFLSSQEVVDSGNTNIGLRDQRLALQWVQENIAAFGGDPAKVTIWGESAGGMSVGYHLTAYGGRDDGLFRGAIMQSGGSISVSPASYTVFQGSYDNLVSKVQCSDDEDTLQCLRDVPFETLNAALNGTGGSPNYRFAPVVDGDFIPDRGSVLLKKHRYVKVPIIAGTNTDEGTAFGPLGSIPRSNSTSTSQVCWNAKYGGTTKLPHPVAKRILQLYPDDPSQGIPEYLGSERVPSMGYQWRRTSAYAGDVMMHANRRRQCEAWTETSTPAYCYRFNVHAADVPLLMGATHFEEVAFVFNNIEGLGYHGGKPFDGTPESYKQLSKLMASMWASFIHDLDPNSGIKNSPVHWDPYGRRKPVDLLFDANVTSHMEPDTWRKKGMDYINSRADVYGR</sequence>
<dbReference type="InterPro" id="IPR029058">
    <property type="entry name" value="AB_hydrolase_fold"/>
</dbReference>
<evidence type="ECO:0000256" key="1">
    <source>
        <dbReference type="ARBA" id="ARBA00005964"/>
    </source>
</evidence>
<dbReference type="GO" id="GO:0016787">
    <property type="term" value="F:hydrolase activity"/>
    <property type="evidence" value="ECO:0007669"/>
    <property type="project" value="UniProtKB-KW"/>
</dbReference>
<proteinExistence type="inferred from homology"/>